<keyword evidence="12" id="KW-0739">Sodium transport</keyword>
<evidence type="ECO:0000256" key="2">
    <source>
        <dbReference type="ARBA" id="ARBA00006036"/>
    </source>
</evidence>
<dbReference type="InterPro" id="IPR004671">
    <property type="entry name" value="Na+/H+_antiporter_NhaB"/>
</dbReference>
<gene>
    <name evidence="14" type="primary">nhaB</name>
    <name evidence="14" type="ORF">DT376_27575</name>
</gene>
<comment type="caution">
    <text evidence="14">The sequence shown here is derived from an EMBL/GenBank/DDBJ whole genome shotgun (WGS) entry which is preliminary data.</text>
</comment>
<dbReference type="Pfam" id="PF06450">
    <property type="entry name" value="NhaB"/>
    <property type="match status" value="1"/>
</dbReference>
<dbReference type="PANTHER" id="PTHR43302:SF1">
    <property type="entry name" value="NA(+)_H(+) ANTIPORTER NHAB"/>
    <property type="match status" value="1"/>
</dbReference>
<name>A0A367M338_PSEAI</name>
<keyword evidence="9" id="KW-0915">Sodium</keyword>
<protein>
    <submittedName>
        <fullName evidence="14">Sodium/proton antiporter</fullName>
    </submittedName>
</protein>
<dbReference type="Proteomes" id="UP000253594">
    <property type="component" value="Unassembled WGS sequence"/>
</dbReference>
<evidence type="ECO:0000256" key="6">
    <source>
        <dbReference type="ARBA" id="ARBA00022519"/>
    </source>
</evidence>
<dbReference type="GO" id="GO:0005886">
    <property type="term" value="C:plasma membrane"/>
    <property type="evidence" value="ECO:0007669"/>
    <property type="project" value="UniProtKB-SubCell"/>
</dbReference>
<evidence type="ECO:0000256" key="10">
    <source>
        <dbReference type="ARBA" id="ARBA00023065"/>
    </source>
</evidence>
<evidence type="ECO:0000256" key="1">
    <source>
        <dbReference type="ARBA" id="ARBA00004651"/>
    </source>
</evidence>
<comment type="similarity">
    <text evidence="2">Belongs to the NhaB Na(+)/H(+) (TC 2.A.34) antiporter family.</text>
</comment>
<keyword evidence="6" id="KW-0997">Cell inner membrane</keyword>
<evidence type="ECO:0000256" key="9">
    <source>
        <dbReference type="ARBA" id="ARBA00023053"/>
    </source>
</evidence>
<keyword evidence="3" id="KW-0813">Transport</keyword>
<evidence type="ECO:0000313" key="15">
    <source>
        <dbReference type="Proteomes" id="UP000253594"/>
    </source>
</evidence>
<evidence type="ECO:0000256" key="11">
    <source>
        <dbReference type="ARBA" id="ARBA00023136"/>
    </source>
</evidence>
<reference evidence="14 15" key="1">
    <citation type="submission" date="2018-07" db="EMBL/GenBank/DDBJ databases">
        <title>Mechanisms of high-level aminoglycoside resistance among Gram-negative pathogens in Brazil.</title>
        <authorList>
            <person name="Ballaben A.S."/>
            <person name="Darini A.L.C."/>
            <person name="Doi Y."/>
        </authorList>
    </citation>
    <scope>NUCLEOTIDE SEQUENCE [LARGE SCALE GENOMIC DNA]</scope>
    <source>
        <strain evidence="14 15">B2-305</strain>
    </source>
</reference>
<dbReference type="PANTHER" id="PTHR43302">
    <property type="entry name" value="TRANSPORTER ARSB-RELATED"/>
    <property type="match status" value="1"/>
</dbReference>
<feature type="transmembrane region" description="Helical" evidence="13">
    <location>
        <begin position="130"/>
        <end position="146"/>
    </location>
</feature>
<feature type="non-terminal residue" evidence="14">
    <location>
        <position position="268"/>
    </location>
</feature>
<feature type="transmembrane region" description="Helical" evidence="13">
    <location>
        <begin position="20"/>
        <end position="39"/>
    </location>
</feature>
<keyword evidence="5" id="KW-1003">Cell membrane</keyword>
<evidence type="ECO:0000256" key="13">
    <source>
        <dbReference type="SAM" id="Phobius"/>
    </source>
</evidence>
<organism evidence="14 15">
    <name type="scientific">Pseudomonas aeruginosa</name>
    <dbReference type="NCBI Taxonomy" id="287"/>
    <lineage>
        <taxon>Bacteria</taxon>
        <taxon>Pseudomonadati</taxon>
        <taxon>Pseudomonadota</taxon>
        <taxon>Gammaproteobacteria</taxon>
        <taxon>Pseudomonadales</taxon>
        <taxon>Pseudomonadaceae</taxon>
        <taxon>Pseudomonas</taxon>
    </lineage>
</organism>
<evidence type="ECO:0000256" key="12">
    <source>
        <dbReference type="ARBA" id="ARBA00023201"/>
    </source>
</evidence>
<evidence type="ECO:0000256" key="4">
    <source>
        <dbReference type="ARBA" id="ARBA00022449"/>
    </source>
</evidence>
<dbReference type="GO" id="GO:0015385">
    <property type="term" value="F:sodium:proton antiporter activity"/>
    <property type="evidence" value="ECO:0007669"/>
    <property type="project" value="InterPro"/>
</dbReference>
<dbReference type="AlphaFoldDB" id="A0A367M338"/>
<comment type="subcellular location">
    <subcellularLocation>
        <location evidence="1">Cell membrane</location>
        <topology evidence="1">Multi-pass membrane protein</topology>
    </subcellularLocation>
</comment>
<sequence length="268" mass="29489">MSSPLSQAFAQNFLGHSPRWYKLTVLAFLLLNPLLLWLAGPVTSAWVLVGEFIFTLAMALKCYPLQPGGLLVLEALLLGLATPEALYAELQHNFPVLLLLMFMVAGIYFMKDLLLLLFSRLLLGVRSKTLLSLLFCLLAALLSAFLDALTVTAVVISVAVAFFAVYHRVASGQRASEDYDPATDRQVPELHRAHLEEFRAFLRSLLMHAAVGTALGGVCTLVGEPQNLLIGHEAGWHFVEFFRQVAPVSMPVLASGLRTCVLLEKSRR</sequence>
<feature type="transmembrane region" description="Helical" evidence="13">
    <location>
        <begin position="70"/>
        <end position="88"/>
    </location>
</feature>
<evidence type="ECO:0000256" key="3">
    <source>
        <dbReference type="ARBA" id="ARBA00022448"/>
    </source>
</evidence>
<keyword evidence="4" id="KW-0050">Antiport</keyword>
<keyword evidence="7 13" id="KW-0812">Transmembrane</keyword>
<accession>A0A367M338</accession>
<evidence type="ECO:0000256" key="8">
    <source>
        <dbReference type="ARBA" id="ARBA00022989"/>
    </source>
</evidence>
<keyword evidence="10" id="KW-0406">Ion transport</keyword>
<dbReference type="EMBL" id="QORE01001264">
    <property type="protein sequence ID" value="RCI71722.1"/>
    <property type="molecule type" value="Genomic_DNA"/>
</dbReference>
<keyword evidence="8 13" id="KW-1133">Transmembrane helix</keyword>
<evidence type="ECO:0000256" key="7">
    <source>
        <dbReference type="ARBA" id="ARBA00022692"/>
    </source>
</evidence>
<proteinExistence type="inferred from homology"/>
<evidence type="ECO:0000256" key="5">
    <source>
        <dbReference type="ARBA" id="ARBA00022475"/>
    </source>
</evidence>
<evidence type="ECO:0000313" key="14">
    <source>
        <dbReference type="EMBL" id="RCI71722.1"/>
    </source>
</evidence>
<feature type="transmembrane region" description="Helical" evidence="13">
    <location>
        <begin position="94"/>
        <end position="118"/>
    </location>
</feature>
<keyword evidence="11 13" id="KW-0472">Membrane</keyword>